<organism evidence="1 2">
    <name type="scientific">Solanum commersonii</name>
    <name type="common">Commerson's wild potato</name>
    <name type="synonym">Commerson's nightshade</name>
    <dbReference type="NCBI Taxonomy" id="4109"/>
    <lineage>
        <taxon>Eukaryota</taxon>
        <taxon>Viridiplantae</taxon>
        <taxon>Streptophyta</taxon>
        <taxon>Embryophyta</taxon>
        <taxon>Tracheophyta</taxon>
        <taxon>Spermatophyta</taxon>
        <taxon>Magnoliopsida</taxon>
        <taxon>eudicotyledons</taxon>
        <taxon>Gunneridae</taxon>
        <taxon>Pentapetalae</taxon>
        <taxon>asterids</taxon>
        <taxon>lamiids</taxon>
        <taxon>Solanales</taxon>
        <taxon>Solanaceae</taxon>
        <taxon>Solanoideae</taxon>
        <taxon>Solaneae</taxon>
        <taxon>Solanum</taxon>
    </lineage>
</organism>
<protein>
    <recommendedName>
        <fullName evidence="3">Reverse transcriptase</fullName>
    </recommendedName>
</protein>
<dbReference type="PANTHER" id="PTHR46238:SF8">
    <property type="entry name" value="ENDONUCLEASE_EXONUCLEASE_PHOSPHATASE DOMAIN-CONTAINING PROTEIN"/>
    <property type="match status" value="1"/>
</dbReference>
<dbReference type="EMBL" id="JACXVP010000011">
    <property type="protein sequence ID" value="KAG5577156.1"/>
    <property type="molecule type" value="Genomic_DNA"/>
</dbReference>
<proteinExistence type="predicted"/>
<gene>
    <name evidence="1" type="ORF">H5410_057290</name>
</gene>
<comment type="caution">
    <text evidence="1">The sequence shown here is derived from an EMBL/GenBank/DDBJ whole genome shotgun (WGS) entry which is preliminary data.</text>
</comment>
<dbReference type="PANTHER" id="PTHR46238">
    <property type="entry name" value="REVERSE TRANSCRIPTASE DOMAIN-CONTAINING PROTEIN"/>
    <property type="match status" value="1"/>
</dbReference>
<dbReference type="OrthoDB" id="768353at2759"/>
<keyword evidence="2" id="KW-1185">Reference proteome</keyword>
<dbReference type="AlphaFoldDB" id="A0A9J5WPQ5"/>
<sequence>MRVWERVVEIKLKRRVSSSKNLFSFMSERHKEVLWKRLEAKEVPMTYTRAIKDMYDGVKTQIRTMGGDSRNFPIVIRLRSTLSPFLFALKIEYLKCKFNEVTHENVVEVRHGSQVIHKKGYFKYLGTIIQSNRKIDEDITHRISSGWIVRRLASRVLCDKKVPPKIKGQFYRVMVRLAMLYGAKCWPVKNSHAQKFKVIEMRMLSWMCGHTKRYKIRNEDI</sequence>
<name>A0A9J5WPQ5_SOLCO</name>
<evidence type="ECO:0000313" key="2">
    <source>
        <dbReference type="Proteomes" id="UP000824120"/>
    </source>
</evidence>
<evidence type="ECO:0000313" key="1">
    <source>
        <dbReference type="EMBL" id="KAG5577156.1"/>
    </source>
</evidence>
<evidence type="ECO:0008006" key="3">
    <source>
        <dbReference type="Google" id="ProtNLM"/>
    </source>
</evidence>
<reference evidence="1 2" key="1">
    <citation type="submission" date="2020-09" db="EMBL/GenBank/DDBJ databases">
        <title>De no assembly of potato wild relative species, Solanum commersonii.</title>
        <authorList>
            <person name="Cho K."/>
        </authorList>
    </citation>
    <scope>NUCLEOTIDE SEQUENCE [LARGE SCALE GENOMIC DNA]</scope>
    <source>
        <strain evidence="1">LZ3.2</strain>
        <tissue evidence="1">Leaf</tissue>
    </source>
</reference>
<accession>A0A9J5WPQ5</accession>
<dbReference type="Proteomes" id="UP000824120">
    <property type="component" value="Chromosome 11"/>
</dbReference>